<gene>
    <name evidence="1" type="ORF">H5P28_15375</name>
</gene>
<dbReference type="AlphaFoldDB" id="A0A842HI24"/>
<keyword evidence="2" id="KW-1185">Reference proteome</keyword>
<reference evidence="1 2" key="1">
    <citation type="submission" date="2020-07" db="EMBL/GenBank/DDBJ databases">
        <authorList>
            <person name="Feng X."/>
        </authorList>
    </citation>
    <scope>NUCLEOTIDE SEQUENCE [LARGE SCALE GENOMIC DNA]</scope>
    <source>
        <strain evidence="1 2">JCM31066</strain>
    </source>
</reference>
<sequence length="161" mass="18491">MDAYLWHRKASVGFTTIPRIIGCLSPVFKELKIKGDPSSVYFDLWCRAFDEQYVIVRSEDDLAFTAGYSGQRAKRTWKEHIRELARMKFILTQGKGNTEFGYILILNPYAVLANLYLSKKIEEFTWNALRERCLEVGSLGELDDALALVKPKKGDSEFNDL</sequence>
<protein>
    <submittedName>
        <fullName evidence="1">Uncharacterized protein</fullName>
    </submittedName>
</protein>
<evidence type="ECO:0000313" key="2">
    <source>
        <dbReference type="Proteomes" id="UP000546464"/>
    </source>
</evidence>
<accession>A0A842HI24</accession>
<name>A0A842HI24_9BACT</name>
<dbReference type="RefSeq" id="WP_185676600.1">
    <property type="nucleotide sequence ID" value="NZ_JACHVB010000045.1"/>
</dbReference>
<organism evidence="1 2">
    <name type="scientific">Ruficoccus amylovorans</name>
    <dbReference type="NCBI Taxonomy" id="1804625"/>
    <lineage>
        <taxon>Bacteria</taxon>
        <taxon>Pseudomonadati</taxon>
        <taxon>Verrucomicrobiota</taxon>
        <taxon>Opitutia</taxon>
        <taxon>Puniceicoccales</taxon>
        <taxon>Cerasicoccaceae</taxon>
        <taxon>Ruficoccus</taxon>
    </lineage>
</organism>
<dbReference type="EMBL" id="JACHVB010000045">
    <property type="protein sequence ID" value="MBC2595648.1"/>
    <property type="molecule type" value="Genomic_DNA"/>
</dbReference>
<proteinExistence type="predicted"/>
<evidence type="ECO:0000313" key="1">
    <source>
        <dbReference type="EMBL" id="MBC2595648.1"/>
    </source>
</evidence>
<dbReference type="Proteomes" id="UP000546464">
    <property type="component" value="Unassembled WGS sequence"/>
</dbReference>
<comment type="caution">
    <text evidence="1">The sequence shown here is derived from an EMBL/GenBank/DDBJ whole genome shotgun (WGS) entry which is preliminary data.</text>
</comment>